<protein>
    <submittedName>
        <fullName evidence="2">Siderophore-interacting protein</fullName>
    </submittedName>
</protein>
<organism evidence="2 3">
    <name type="scientific">Pseudonocardia kongjuensis</name>
    <dbReference type="NCBI Taxonomy" id="102227"/>
    <lineage>
        <taxon>Bacteria</taxon>
        <taxon>Bacillati</taxon>
        <taxon>Actinomycetota</taxon>
        <taxon>Actinomycetes</taxon>
        <taxon>Pseudonocardiales</taxon>
        <taxon>Pseudonocardiaceae</taxon>
        <taxon>Pseudonocardia</taxon>
    </lineage>
</organism>
<dbReference type="InterPro" id="IPR039261">
    <property type="entry name" value="FNR_nucleotide-bd"/>
</dbReference>
<name>A0ABN1Y3X0_9PSEU</name>
<dbReference type="PANTHER" id="PTHR30157">
    <property type="entry name" value="FERRIC REDUCTASE, NADPH-DEPENDENT"/>
    <property type="match status" value="1"/>
</dbReference>
<dbReference type="InterPro" id="IPR013113">
    <property type="entry name" value="SIP_FAD-bd"/>
</dbReference>
<dbReference type="InterPro" id="IPR017938">
    <property type="entry name" value="Riboflavin_synthase-like_b-brl"/>
</dbReference>
<gene>
    <name evidence="2" type="ORF">GCM10009613_49700</name>
</gene>
<dbReference type="PANTHER" id="PTHR30157:SF0">
    <property type="entry name" value="NADPH-DEPENDENT FERRIC-CHELATE REDUCTASE"/>
    <property type="match status" value="1"/>
</dbReference>
<comment type="caution">
    <text evidence="2">The sequence shown here is derived from an EMBL/GenBank/DDBJ whole genome shotgun (WGS) entry which is preliminary data.</text>
</comment>
<dbReference type="EMBL" id="BAAAJK010000034">
    <property type="protein sequence ID" value="GAA1397275.1"/>
    <property type="molecule type" value="Genomic_DNA"/>
</dbReference>
<dbReference type="InterPro" id="IPR007037">
    <property type="entry name" value="SIP_rossman_dom"/>
</dbReference>
<evidence type="ECO:0000313" key="2">
    <source>
        <dbReference type="EMBL" id="GAA1397275.1"/>
    </source>
</evidence>
<sequence length="264" mass="28251">MAEPDAARRAARNLRTEHRLYRATVSGAAQVSPHLRRITLVAPEFADLDPLGPDEFFGLLLPPAGRPLTLPGSGDDIRSALAGLPEPDRPTLRWYTLRHHRPAGAAVDIDFVVHGDEGPGSRWALGARAGDVVGVRESGAPYLLPPGARGQVLIGDETALPALARILESAPAVDTVALVEVPDLDDAVDLAAGPIRVPRGGRAPGAALLPVLEDATLPDTIDYAWVCGEADLVRRARRHLVEERGVPKERIMFSGYWRLGQARG</sequence>
<dbReference type="SUPFAM" id="SSF63380">
    <property type="entry name" value="Riboflavin synthase domain-like"/>
    <property type="match status" value="1"/>
</dbReference>
<keyword evidence="3" id="KW-1185">Reference proteome</keyword>
<accession>A0ABN1Y3X0</accession>
<dbReference type="InterPro" id="IPR039374">
    <property type="entry name" value="SIP_fam"/>
</dbReference>
<evidence type="ECO:0000259" key="1">
    <source>
        <dbReference type="PROSITE" id="PS51384"/>
    </source>
</evidence>
<dbReference type="Pfam" id="PF08021">
    <property type="entry name" value="FAD_binding_9"/>
    <property type="match status" value="1"/>
</dbReference>
<proteinExistence type="predicted"/>
<dbReference type="Pfam" id="PF04954">
    <property type="entry name" value="SIP"/>
    <property type="match status" value="1"/>
</dbReference>
<dbReference type="Gene3D" id="3.40.50.80">
    <property type="entry name" value="Nucleotide-binding domain of ferredoxin-NADP reductase (FNR) module"/>
    <property type="match status" value="1"/>
</dbReference>
<feature type="domain" description="FAD-binding FR-type" evidence="1">
    <location>
        <begin position="18"/>
        <end position="145"/>
    </location>
</feature>
<dbReference type="Gene3D" id="2.40.30.10">
    <property type="entry name" value="Translation factors"/>
    <property type="match status" value="1"/>
</dbReference>
<dbReference type="CDD" id="cd06193">
    <property type="entry name" value="siderophore_interacting"/>
    <property type="match status" value="1"/>
</dbReference>
<dbReference type="RefSeq" id="WP_344026654.1">
    <property type="nucleotide sequence ID" value="NZ_BAAAJK010000034.1"/>
</dbReference>
<dbReference type="InterPro" id="IPR017927">
    <property type="entry name" value="FAD-bd_FR_type"/>
</dbReference>
<reference evidence="2 3" key="1">
    <citation type="journal article" date="2019" name="Int. J. Syst. Evol. Microbiol.">
        <title>The Global Catalogue of Microorganisms (GCM) 10K type strain sequencing project: providing services to taxonomists for standard genome sequencing and annotation.</title>
        <authorList>
            <consortium name="The Broad Institute Genomics Platform"/>
            <consortium name="The Broad Institute Genome Sequencing Center for Infectious Disease"/>
            <person name="Wu L."/>
            <person name="Ma J."/>
        </authorList>
    </citation>
    <scope>NUCLEOTIDE SEQUENCE [LARGE SCALE GENOMIC DNA]</scope>
    <source>
        <strain evidence="2 3">JCM 11896</strain>
    </source>
</reference>
<evidence type="ECO:0000313" key="3">
    <source>
        <dbReference type="Proteomes" id="UP001501414"/>
    </source>
</evidence>
<dbReference type="PROSITE" id="PS51384">
    <property type="entry name" value="FAD_FR"/>
    <property type="match status" value="1"/>
</dbReference>
<dbReference type="Proteomes" id="UP001501414">
    <property type="component" value="Unassembled WGS sequence"/>
</dbReference>